<dbReference type="InterPro" id="IPR023846">
    <property type="entry name" value="CHP04042_MSMEG0570"/>
</dbReference>
<dbReference type="Proteomes" id="UP001501480">
    <property type="component" value="Unassembled WGS sequence"/>
</dbReference>
<protein>
    <submittedName>
        <fullName evidence="1">MSMEG_0570 family nitrogen starvation response protein</fullName>
    </submittedName>
</protein>
<sequence length="107" mass="11712">MPEMTVTVRWPDGAVEECYSPSLVMHDHLEPGTTYLVDDFARRSATALTEAGERVRARYGFACSASAASLERIRSTAARFAATDLVEVLAMRPPLPTRTPTPTEEPS</sequence>
<keyword evidence="2" id="KW-1185">Reference proteome</keyword>
<comment type="caution">
    <text evidence="1">The sequence shown here is derived from an EMBL/GenBank/DDBJ whole genome shotgun (WGS) entry which is preliminary data.</text>
</comment>
<proteinExistence type="predicted"/>
<name>A0ABN2VZX0_9ACTN</name>
<organism evidence="1 2">
    <name type="scientific">Aeromicrobium halocynthiae</name>
    <dbReference type="NCBI Taxonomy" id="560557"/>
    <lineage>
        <taxon>Bacteria</taxon>
        <taxon>Bacillati</taxon>
        <taxon>Actinomycetota</taxon>
        <taxon>Actinomycetes</taxon>
        <taxon>Propionibacteriales</taxon>
        <taxon>Nocardioidaceae</taxon>
        <taxon>Aeromicrobium</taxon>
    </lineage>
</organism>
<reference evidence="1 2" key="1">
    <citation type="journal article" date="2019" name="Int. J. Syst. Evol. Microbiol.">
        <title>The Global Catalogue of Microorganisms (GCM) 10K type strain sequencing project: providing services to taxonomists for standard genome sequencing and annotation.</title>
        <authorList>
            <consortium name="The Broad Institute Genomics Platform"/>
            <consortium name="The Broad Institute Genome Sequencing Center for Infectious Disease"/>
            <person name="Wu L."/>
            <person name="Ma J."/>
        </authorList>
    </citation>
    <scope>NUCLEOTIDE SEQUENCE [LARGE SCALE GENOMIC DNA]</scope>
    <source>
        <strain evidence="1 2">JCM 15749</strain>
    </source>
</reference>
<gene>
    <name evidence="1" type="ORF">GCM10009821_18390</name>
</gene>
<accession>A0ABN2VZX0</accession>
<evidence type="ECO:0000313" key="1">
    <source>
        <dbReference type="EMBL" id="GAA2078768.1"/>
    </source>
</evidence>
<dbReference type="NCBIfam" id="TIGR04042">
    <property type="entry name" value="MSMEG_0570_fam"/>
    <property type="match status" value="1"/>
</dbReference>
<dbReference type="EMBL" id="BAAAPY010000005">
    <property type="protein sequence ID" value="GAA2078768.1"/>
    <property type="molecule type" value="Genomic_DNA"/>
</dbReference>
<dbReference type="RefSeq" id="WP_344327260.1">
    <property type="nucleotide sequence ID" value="NZ_BAAAPY010000005.1"/>
</dbReference>
<evidence type="ECO:0000313" key="2">
    <source>
        <dbReference type="Proteomes" id="UP001501480"/>
    </source>
</evidence>